<keyword evidence="1" id="KW-0732">Signal</keyword>
<feature type="chain" id="PRO_5031328650" description="Secreted protein" evidence="1">
    <location>
        <begin position="19"/>
        <end position="122"/>
    </location>
</feature>
<protein>
    <recommendedName>
        <fullName evidence="3">Secreted protein</fullName>
    </recommendedName>
</protein>
<sequence length="122" mass="12928">MASPLALSLSLSPSLSLARSQLALVLAGSGDTNHKGGTRPREEGRLSLYPDMCALRNSSALQLLGASAAAAYELSTRRVADGLETRPSACPEPPPRVGVVWSRHKRTRPGQGINRGAARYHI</sequence>
<dbReference type="EMBL" id="HBER01006432">
    <property type="protein sequence ID" value="CAD8527959.1"/>
    <property type="molecule type" value="Transcribed_RNA"/>
</dbReference>
<dbReference type="AlphaFoldDB" id="A0A7S0NR16"/>
<gene>
    <name evidence="2" type="ORF">CLEP1334_LOCUS3180</name>
</gene>
<feature type="signal peptide" evidence="1">
    <location>
        <begin position="1"/>
        <end position="18"/>
    </location>
</feature>
<evidence type="ECO:0008006" key="3">
    <source>
        <dbReference type="Google" id="ProtNLM"/>
    </source>
</evidence>
<reference evidence="2" key="1">
    <citation type="submission" date="2021-01" db="EMBL/GenBank/DDBJ databases">
        <authorList>
            <person name="Corre E."/>
            <person name="Pelletier E."/>
            <person name="Niang G."/>
            <person name="Scheremetjew M."/>
            <person name="Finn R."/>
            <person name="Kale V."/>
            <person name="Holt S."/>
            <person name="Cochrane G."/>
            <person name="Meng A."/>
            <person name="Brown T."/>
            <person name="Cohen L."/>
        </authorList>
    </citation>
    <scope>NUCLEOTIDE SEQUENCE</scope>
    <source>
        <strain evidence="2">RCC1130</strain>
    </source>
</reference>
<accession>A0A7S0NR16</accession>
<name>A0A7S0NR16_9EUKA</name>
<evidence type="ECO:0000256" key="1">
    <source>
        <dbReference type="SAM" id="SignalP"/>
    </source>
</evidence>
<proteinExistence type="predicted"/>
<evidence type="ECO:0000313" key="2">
    <source>
        <dbReference type="EMBL" id="CAD8527959.1"/>
    </source>
</evidence>
<organism evidence="2">
    <name type="scientific">Calcidiscus leptoporus</name>
    <dbReference type="NCBI Taxonomy" id="127549"/>
    <lineage>
        <taxon>Eukaryota</taxon>
        <taxon>Haptista</taxon>
        <taxon>Haptophyta</taxon>
        <taxon>Prymnesiophyceae</taxon>
        <taxon>Coccolithales</taxon>
        <taxon>Calcidiscaceae</taxon>
        <taxon>Calcidiscus</taxon>
    </lineage>
</organism>